<reference evidence="1 2" key="1">
    <citation type="submission" date="2016-11" db="EMBL/GenBank/DDBJ databases">
        <title>Draft Genome Sequences of Nine Cyanobacterial Strains from Diverse Habitats.</title>
        <authorList>
            <person name="Zhu T."/>
            <person name="Hou S."/>
            <person name="Lu X."/>
            <person name="Hess W.R."/>
        </authorList>
    </citation>
    <scope>NUCLEOTIDE SEQUENCE [LARGE SCALE GENOMIC DNA]</scope>
    <source>
        <strain evidence="1 2">5.2 s.c.1</strain>
    </source>
</reference>
<dbReference type="Proteomes" id="UP000185984">
    <property type="component" value="Unassembled WGS sequence"/>
</dbReference>
<dbReference type="AlphaFoldDB" id="A0A1U7HX74"/>
<proteinExistence type="predicted"/>
<evidence type="ECO:0000313" key="1">
    <source>
        <dbReference type="EMBL" id="OKH28217.1"/>
    </source>
</evidence>
<sequence>MTCHLDSWQCLSVQEFFSFTHWQGQPHEKFNWHDINQSSSITLQVSAFFKLIDWEGHPEIGSLPKKLLLPNSFEAPVKTTLTDLSTLF</sequence>
<organism evidence="1 2">
    <name type="scientific">Chroogloeocystis siderophila 5.2 s.c.1</name>
    <dbReference type="NCBI Taxonomy" id="247279"/>
    <lineage>
        <taxon>Bacteria</taxon>
        <taxon>Bacillati</taxon>
        <taxon>Cyanobacteriota</taxon>
        <taxon>Cyanophyceae</taxon>
        <taxon>Oscillatoriophycideae</taxon>
        <taxon>Chroococcales</taxon>
        <taxon>Chroococcaceae</taxon>
        <taxon>Chroogloeocystis</taxon>
    </lineage>
</organism>
<name>A0A1U7HX74_9CHRO</name>
<dbReference type="EMBL" id="MRCC01000004">
    <property type="protein sequence ID" value="OKH28217.1"/>
    <property type="molecule type" value="Genomic_DNA"/>
</dbReference>
<evidence type="ECO:0000313" key="2">
    <source>
        <dbReference type="Proteomes" id="UP000185984"/>
    </source>
</evidence>
<dbReference type="STRING" id="247279.NIES1031_05410"/>
<comment type="caution">
    <text evidence="1">The sequence shown here is derived from an EMBL/GenBank/DDBJ whole genome shotgun (WGS) entry which is preliminary data.</text>
</comment>
<accession>A0A1U7HX74</accession>
<protein>
    <submittedName>
        <fullName evidence="1">Uncharacterized protein</fullName>
    </submittedName>
</protein>
<gene>
    <name evidence="1" type="ORF">NIES1031_05410</name>
</gene>
<keyword evidence="2" id="KW-1185">Reference proteome</keyword>